<proteinExistence type="predicted"/>
<evidence type="ECO:0000313" key="3">
    <source>
        <dbReference type="Proteomes" id="UP000295636"/>
    </source>
</evidence>
<keyword evidence="1" id="KW-0472">Membrane</keyword>
<reference evidence="2 3" key="1">
    <citation type="submission" date="2019-03" db="EMBL/GenBank/DDBJ databases">
        <title>This is whole genome sequence of Paenibacillus sp MS74 strain.</title>
        <authorList>
            <person name="Trinh H.N."/>
        </authorList>
    </citation>
    <scope>NUCLEOTIDE SEQUENCE [LARGE SCALE GENOMIC DNA]</scope>
    <source>
        <strain evidence="2 3">MS74</strain>
    </source>
</reference>
<feature type="transmembrane region" description="Helical" evidence="1">
    <location>
        <begin position="201"/>
        <end position="228"/>
    </location>
</feature>
<dbReference type="AlphaFoldDB" id="A0A4R5KNB8"/>
<dbReference type="Proteomes" id="UP000295636">
    <property type="component" value="Unassembled WGS sequence"/>
</dbReference>
<dbReference type="EMBL" id="SMRT01000006">
    <property type="protein sequence ID" value="TDF97046.1"/>
    <property type="molecule type" value="Genomic_DNA"/>
</dbReference>
<accession>A0A4R5KNB8</accession>
<dbReference type="RefSeq" id="WP_133229213.1">
    <property type="nucleotide sequence ID" value="NZ_SMRT01000006.1"/>
</dbReference>
<sequence>MNNNYVLSYRTTTYTKTTKGSSGTVNTLNKVSPMTATYWEIVMPGLGALYLNHLYSFFFSVISWAVTIGKSRFFVGVYYTCIGNFDKAKDVMDPQWFLFIPSVYGGYIYFAYSQSVINNIQYKISQSQFLSSEYQSPHFILPLPPAERKPSMYIVASFEHSVAVELALTELEKIGIPKSDLFALPLQVRNEKKRIFDSAHYADGVSFVDLATILGSAFMLVGGIYGFVLKLGPVLWALFGLVGGGVLGFLIKWIAIKKLPSLDLFGRKKQPKLS</sequence>
<feature type="transmembrane region" description="Helical" evidence="1">
    <location>
        <begin position="234"/>
        <end position="255"/>
    </location>
</feature>
<keyword evidence="1" id="KW-1133">Transmembrane helix</keyword>
<protein>
    <submittedName>
        <fullName evidence="2">Uncharacterized protein</fullName>
    </submittedName>
</protein>
<comment type="caution">
    <text evidence="2">The sequence shown here is derived from an EMBL/GenBank/DDBJ whole genome shotgun (WGS) entry which is preliminary data.</text>
</comment>
<dbReference type="OrthoDB" id="1681403at2"/>
<name>A0A4R5KNB8_9BACL</name>
<gene>
    <name evidence="2" type="ORF">E1757_14430</name>
</gene>
<organism evidence="2 3">
    <name type="scientific">Paenibacillus piri</name>
    <dbReference type="NCBI Taxonomy" id="2547395"/>
    <lineage>
        <taxon>Bacteria</taxon>
        <taxon>Bacillati</taxon>
        <taxon>Bacillota</taxon>
        <taxon>Bacilli</taxon>
        <taxon>Bacillales</taxon>
        <taxon>Paenibacillaceae</taxon>
        <taxon>Paenibacillus</taxon>
    </lineage>
</organism>
<evidence type="ECO:0000313" key="2">
    <source>
        <dbReference type="EMBL" id="TDF97046.1"/>
    </source>
</evidence>
<keyword evidence="1" id="KW-0812">Transmembrane</keyword>
<evidence type="ECO:0000256" key="1">
    <source>
        <dbReference type="SAM" id="Phobius"/>
    </source>
</evidence>
<feature type="transmembrane region" description="Helical" evidence="1">
    <location>
        <begin position="41"/>
        <end position="66"/>
    </location>
</feature>
<keyword evidence="3" id="KW-1185">Reference proteome</keyword>